<sequence length="179" mass="19925">MKRDLKLFQKLCSFPFLLIFVAFLFPLVNVSCSEKAIMPEVLASPNVYELAFPNNMESLLEKDVAENMADMKNNAQLKEFLFQDVQTTPAVLPIIFAVALGAIFAFFTPAGSLAMALASFVSLWVFIYNLGLSLQRQHLTLEPAVGAYCISFLLAIAIAMNLTVLIKGRRQKKDETLPK</sequence>
<name>A0A1M6TWD1_9BACT</name>
<dbReference type="STRING" id="28122.SAMN02745108_00150"/>
<dbReference type="Proteomes" id="UP000190449">
    <property type="component" value="Unassembled WGS sequence"/>
</dbReference>
<proteinExistence type="predicted"/>
<evidence type="ECO:0000313" key="3">
    <source>
        <dbReference type="EMBL" id="SJZ34410.1"/>
    </source>
</evidence>
<evidence type="ECO:0000313" key="5">
    <source>
        <dbReference type="Proteomes" id="UP000190449"/>
    </source>
</evidence>
<evidence type="ECO:0000256" key="1">
    <source>
        <dbReference type="SAM" id="Phobius"/>
    </source>
</evidence>
<feature type="transmembrane region" description="Helical" evidence="1">
    <location>
        <begin position="114"/>
        <end position="133"/>
    </location>
</feature>
<dbReference type="Proteomes" id="UP000184275">
    <property type="component" value="Unassembled WGS sequence"/>
</dbReference>
<gene>
    <name evidence="3" type="ORF">SAMN02745108_00150</name>
    <name evidence="2" type="ORF">SAMN05720469_11149</name>
</gene>
<reference evidence="2" key="2">
    <citation type="submission" date="2016-11" db="EMBL/GenBank/DDBJ databases">
        <authorList>
            <person name="Jaros S."/>
            <person name="Januszkiewicz K."/>
            <person name="Wedrychowicz H."/>
        </authorList>
    </citation>
    <scope>NUCLEOTIDE SEQUENCE [LARGE SCALE GENOMIC DNA]</scope>
    <source>
        <strain evidence="2">UWOS</strain>
    </source>
</reference>
<keyword evidence="1" id="KW-0472">Membrane</keyword>
<accession>A0A1T4JW33</accession>
<protein>
    <submittedName>
        <fullName evidence="2">Uncharacterized protein</fullName>
    </submittedName>
</protein>
<accession>A0A1M6TWD1</accession>
<evidence type="ECO:0000313" key="2">
    <source>
        <dbReference type="EMBL" id="SHK61194.1"/>
    </source>
</evidence>
<dbReference type="EMBL" id="FRAW01000011">
    <property type="protein sequence ID" value="SHK61194.1"/>
    <property type="molecule type" value="Genomic_DNA"/>
</dbReference>
<keyword evidence="4" id="KW-1185">Reference proteome</keyword>
<keyword evidence="1" id="KW-1133">Transmembrane helix</keyword>
<reference evidence="4" key="1">
    <citation type="submission" date="2016-11" db="EMBL/GenBank/DDBJ databases">
        <authorList>
            <person name="Varghese N."/>
            <person name="Submissions S."/>
        </authorList>
    </citation>
    <scope>NUCLEOTIDE SEQUENCE [LARGE SCALE GENOMIC DNA]</scope>
    <source>
        <strain evidence="4">UWOS</strain>
    </source>
</reference>
<dbReference type="EMBL" id="FUWU01000002">
    <property type="protein sequence ID" value="SJZ34410.1"/>
    <property type="molecule type" value="Genomic_DNA"/>
</dbReference>
<feature type="transmembrane region" description="Helical" evidence="1">
    <location>
        <begin position="145"/>
        <end position="166"/>
    </location>
</feature>
<reference evidence="3 5" key="3">
    <citation type="submission" date="2017-02" db="EMBL/GenBank/DDBJ databases">
        <authorList>
            <person name="Peterson S.W."/>
        </authorList>
    </citation>
    <scope>NUCLEOTIDE SEQUENCE [LARGE SCALE GENOMIC DNA]</scope>
    <source>
        <strain evidence="3 5">ATCC 43854</strain>
    </source>
</reference>
<organism evidence="2 4">
    <name type="scientific">Fibrobacter intestinalis</name>
    <dbReference type="NCBI Taxonomy" id="28122"/>
    <lineage>
        <taxon>Bacteria</taxon>
        <taxon>Pseudomonadati</taxon>
        <taxon>Fibrobacterota</taxon>
        <taxon>Fibrobacteria</taxon>
        <taxon>Fibrobacterales</taxon>
        <taxon>Fibrobacteraceae</taxon>
        <taxon>Fibrobacter</taxon>
    </lineage>
</organism>
<dbReference type="AlphaFoldDB" id="A0A1M6TWD1"/>
<evidence type="ECO:0000313" key="4">
    <source>
        <dbReference type="Proteomes" id="UP000184275"/>
    </source>
</evidence>
<feature type="transmembrane region" description="Helical" evidence="1">
    <location>
        <begin position="90"/>
        <end position="107"/>
    </location>
</feature>
<keyword evidence="1" id="KW-0812">Transmembrane</keyword>
<dbReference type="RefSeq" id="WP_073303860.1">
    <property type="nucleotide sequence ID" value="NZ_FRAW01000011.1"/>
</dbReference>